<dbReference type="EMBL" id="BAABAZ010000005">
    <property type="protein sequence ID" value="GAA4283941.1"/>
    <property type="molecule type" value="Genomic_DNA"/>
</dbReference>
<dbReference type="InterPro" id="IPR050765">
    <property type="entry name" value="Riboflavin_Biosynth_HTPR"/>
</dbReference>
<dbReference type="PANTHER" id="PTHR38011">
    <property type="entry name" value="DIHYDROFOLATE REDUCTASE FAMILY PROTEIN (AFU_ORTHOLOGUE AFUA_8G06820)"/>
    <property type="match status" value="1"/>
</dbReference>
<accession>A0ABP8EJ09</accession>
<keyword evidence="3" id="KW-1185">Reference proteome</keyword>
<feature type="region of interest" description="Disordered" evidence="1">
    <location>
        <begin position="205"/>
        <end position="245"/>
    </location>
</feature>
<dbReference type="PANTHER" id="PTHR38011:SF11">
    <property type="entry name" value="2,5-DIAMINO-6-RIBOSYLAMINO-4(3H)-PYRIMIDINONE 5'-PHOSPHATE REDUCTASE"/>
    <property type="match status" value="1"/>
</dbReference>
<sequence length="245" mass="27061">MTIVISAPATDNVCMRRLIYWVGMSIDGRIAGPRDEVDFFPQSEEYTRWMCEEYPETLPTHVRQHLGIDSSPSRHFDTVVMGWRTYEPALRIGITSPYSHLRQYVVSSRQQQRDPDVAVVSGDPAGLIRELKSEDSESDIYLAGGAALAGSLLPEIDGLIIKLYPVVAGTGHPLFRAAFSPTLFSLADVRKFEGGNAVLTYQRRQADAMQSTMPSAPPAERAQASAKTEKTERTGATPERSEDVT</sequence>
<dbReference type="InterPro" id="IPR024072">
    <property type="entry name" value="DHFR-like_dom_sf"/>
</dbReference>
<gene>
    <name evidence="2" type="ORF">GCM10022261_14720</name>
</gene>
<evidence type="ECO:0000256" key="1">
    <source>
        <dbReference type="SAM" id="MobiDB-lite"/>
    </source>
</evidence>
<protein>
    <submittedName>
        <fullName evidence="2">Dihydrofolate reductase family protein</fullName>
    </submittedName>
</protein>
<feature type="compositionally biased region" description="Basic and acidic residues" evidence="1">
    <location>
        <begin position="227"/>
        <end position="245"/>
    </location>
</feature>
<name>A0ABP8EJ09_9MICO</name>
<dbReference type="Gene3D" id="3.40.430.10">
    <property type="entry name" value="Dihydrofolate Reductase, subunit A"/>
    <property type="match status" value="1"/>
</dbReference>
<comment type="caution">
    <text evidence="2">The sequence shown here is derived from an EMBL/GenBank/DDBJ whole genome shotgun (WGS) entry which is preliminary data.</text>
</comment>
<proteinExistence type="predicted"/>
<organism evidence="2 3">
    <name type="scientific">Brevibacterium daeguense</name>
    <dbReference type="NCBI Taxonomy" id="909936"/>
    <lineage>
        <taxon>Bacteria</taxon>
        <taxon>Bacillati</taxon>
        <taxon>Actinomycetota</taxon>
        <taxon>Actinomycetes</taxon>
        <taxon>Micrococcales</taxon>
        <taxon>Brevibacteriaceae</taxon>
        <taxon>Brevibacterium</taxon>
    </lineage>
</organism>
<dbReference type="Proteomes" id="UP001501586">
    <property type="component" value="Unassembled WGS sequence"/>
</dbReference>
<dbReference type="SUPFAM" id="SSF53597">
    <property type="entry name" value="Dihydrofolate reductase-like"/>
    <property type="match status" value="1"/>
</dbReference>
<evidence type="ECO:0000313" key="3">
    <source>
        <dbReference type="Proteomes" id="UP001501586"/>
    </source>
</evidence>
<evidence type="ECO:0000313" key="2">
    <source>
        <dbReference type="EMBL" id="GAA4283941.1"/>
    </source>
</evidence>
<reference evidence="3" key="1">
    <citation type="journal article" date="2019" name="Int. J. Syst. Evol. Microbiol.">
        <title>The Global Catalogue of Microorganisms (GCM) 10K type strain sequencing project: providing services to taxonomists for standard genome sequencing and annotation.</title>
        <authorList>
            <consortium name="The Broad Institute Genomics Platform"/>
            <consortium name="The Broad Institute Genome Sequencing Center for Infectious Disease"/>
            <person name="Wu L."/>
            <person name="Ma J."/>
        </authorList>
    </citation>
    <scope>NUCLEOTIDE SEQUENCE [LARGE SCALE GENOMIC DNA]</scope>
    <source>
        <strain evidence="3">JCM 17458</strain>
    </source>
</reference>